<dbReference type="Proteomes" id="UP000294881">
    <property type="component" value="Unassembled WGS sequence"/>
</dbReference>
<feature type="transmembrane region" description="Helical" evidence="2">
    <location>
        <begin position="118"/>
        <end position="139"/>
    </location>
</feature>
<dbReference type="SUPFAM" id="SSF54427">
    <property type="entry name" value="NTF2-like"/>
    <property type="match status" value="1"/>
</dbReference>
<dbReference type="PANTHER" id="PTHR41542">
    <property type="entry name" value="BLL5807 PROTEIN"/>
    <property type="match status" value="1"/>
</dbReference>
<reference evidence="5 6" key="1">
    <citation type="submission" date="2019-03" db="EMBL/GenBank/DDBJ databases">
        <title>Genomic Encyclopedia of Type Strains, Phase IV (KMG-IV): sequencing the most valuable type-strain genomes for metagenomic binning, comparative biology and taxonomic classification.</title>
        <authorList>
            <person name="Goeker M."/>
        </authorList>
    </citation>
    <scope>NUCLEOTIDE SEQUENCE [LARGE SCALE GENOMIC DNA]</scope>
    <source>
        <strain evidence="5 6">DSM 22958</strain>
    </source>
</reference>
<feature type="region of interest" description="Disordered" evidence="1">
    <location>
        <begin position="148"/>
        <end position="178"/>
    </location>
</feature>
<dbReference type="PANTHER" id="PTHR41542:SF1">
    <property type="entry name" value="BLL5807 PROTEIN"/>
    <property type="match status" value="1"/>
</dbReference>
<dbReference type="EMBL" id="SLWL01000006">
    <property type="protein sequence ID" value="TCO13435.1"/>
    <property type="molecule type" value="Genomic_DNA"/>
</dbReference>
<sequence length="348" mass="35505">MNQALRRSGLAVLALVVALGMTIGAADARKGGGGGFGSRGSKTWSAPPSTQTAPSTAAPMQRTQTQPGMQSGAAGMASQAAQPRRFGGFGAGLMGGLLGAGLIGMLMGGGFFSGMAGLAGFMGLLLQVALIGGLVWLAMRYFRSRQTATAGGARPGASNYTAAPSRSGPRPGMGASGIGGAGGAMGATGAMGGGSAAPRQPQYASATAAAGSDGVGLGQQDYENFERLLAEMQTAYGRGDVGTLRRICTPEAAAYLEEELAGNERRGVVNTASDVKLLQGDLAEAWREGATDYATVAMRYAMIDVTRERASGRVVDGDPSRPTEVTEVWTFRRDNRGPWLLSAIQDVN</sequence>
<feature type="chain" id="PRO_5020632505" evidence="3">
    <location>
        <begin position="26"/>
        <end position="348"/>
    </location>
</feature>
<feature type="signal peptide" evidence="3">
    <location>
        <begin position="1"/>
        <end position="25"/>
    </location>
</feature>
<keyword evidence="2" id="KW-0812">Transmembrane</keyword>
<dbReference type="SMART" id="SM00978">
    <property type="entry name" value="Tim44"/>
    <property type="match status" value="1"/>
</dbReference>
<proteinExistence type="predicted"/>
<evidence type="ECO:0000313" key="6">
    <source>
        <dbReference type="Proteomes" id="UP000294881"/>
    </source>
</evidence>
<evidence type="ECO:0000256" key="2">
    <source>
        <dbReference type="SAM" id="Phobius"/>
    </source>
</evidence>
<name>A0A4R2GVY8_9HYPH</name>
<keyword evidence="2" id="KW-0472">Membrane</keyword>
<dbReference type="Pfam" id="PF04280">
    <property type="entry name" value="Tim44"/>
    <property type="match status" value="1"/>
</dbReference>
<keyword evidence="3" id="KW-0732">Signal</keyword>
<organism evidence="5 6">
    <name type="scientific">Camelimonas lactis</name>
    <dbReference type="NCBI Taxonomy" id="659006"/>
    <lineage>
        <taxon>Bacteria</taxon>
        <taxon>Pseudomonadati</taxon>
        <taxon>Pseudomonadota</taxon>
        <taxon>Alphaproteobacteria</taxon>
        <taxon>Hyphomicrobiales</taxon>
        <taxon>Chelatococcaceae</taxon>
        <taxon>Camelimonas</taxon>
    </lineage>
</organism>
<gene>
    <name evidence="5" type="ORF">EV666_106147</name>
</gene>
<feature type="compositionally biased region" description="Polar residues" evidence="1">
    <location>
        <begin position="43"/>
        <end position="55"/>
    </location>
</feature>
<protein>
    <submittedName>
        <fullName evidence="5">Putative lipid-binding transport protein (Tim44 family)</fullName>
    </submittedName>
</protein>
<keyword evidence="6" id="KW-1185">Reference proteome</keyword>
<dbReference type="InterPro" id="IPR032710">
    <property type="entry name" value="NTF2-like_dom_sf"/>
</dbReference>
<feature type="transmembrane region" description="Helical" evidence="2">
    <location>
        <begin position="86"/>
        <end position="106"/>
    </location>
</feature>
<keyword evidence="2" id="KW-1133">Transmembrane helix</keyword>
<feature type="domain" description="Tim44-like" evidence="4">
    <location>
        <begin position="204"/>
        <end position="346"/>
    </location>
</feature>
<feature type="region of interest" description="Disordered" evidence="1">
    <location>
        <begin position="32"/>
        <end position="77"/>
    </location>
</feature>
<dbReference type="RefSeq" id="WP_132006394.1">
    <property type="nucleotide sequence ID" value="NZ_JBHUNN010000002.1"/>
</dbReference>
<dbReference type="Gene3D" id="3.10.450.240">
    <property type="match status" value="1"/>
</dbReference>
<dbReference type="AlphaFoldDB" id="A0A4R2GVY8"/>
<comment type="caution">
    <text evidence="5">The sequence shown here is derived from an EMBL/GenBank/DDBJ whole genome shotgun (WGS) entry which is preliminary data.</text>
</comment>
<evidence type="ECO:0000256" key="3">
    <source>
        <dbReference type="SAM" id="SignalP"/>
    </source>
</evidence>
<dbReference type="InterPro" id="IPR007379">
    <property type="entry name" value="Tim44-like_dom"/>
</dbReference>
<evidence type="ECO:0000259" key="4">
    <source>
        <dbReference type="SMART" id="SM00978"/>
    </source>
</evidence>
<dbReference type="OrthoDB" id="9780873at2"/>
<evidence type="ECO:0000256" key="1">
    <source>
        <dbReference type="SAM" id="MobiDB-lite"/>
    </source>
</evidence>
<evidence type="ECO:0000313" key="5">
    <source>
        <dbReference type="EMBL" id="TCO13435.1"/>
    </source>
</evidence>
<accession>A0A4R2GVY8</accession>
<feature type="compositionally biased region" description="Low complexity" evidence="1">
    <location>
        <begin position="66"/>
        <end position="77"/>
    </location>
</feature>